<gene>
    <name evidence="1" type="ORF">U0070_027723</name>
</gene>
<evidence type="ECO:0000313" key="2">
    <source>
        <dbReference type="Proteomes" id="UP001488838"/>
    </source>
</evidence>
<reference evidence="1 2" key="1">
    <citation type="journal article" date="2023" name="bioRxiv">
        <title>Conserved and derived expression patterns and positive selection on dental genes reveal complex evolutionary context of ever-growing rodent molars.</title>
        <authorList>
            <person name="Calamari Z.T."/>
            <person name="Song A."/>
            <person name="Cohen E."/>
            <person name="Akter M."/>
            <person name="Roy R.D."/>
            <person name="Hallikas O."/>
            <person name="Christensen M.M."/>
            <person name="Li P."/>
            <person name="Marangoni P."/>
            <person name="Jernvall J."/>
            <person name="Klein O.D."/>
        </authorList>
    </citation>
    <scope>NUCLEOTIDE SEQUENCE [LARGE SCALE GENOMIC DNA]</scope>
    <source>
        <strain evidence="1">V071</strain>
    </source>
</reference>
<name>A0AAW0H1J0_MYOGA</name>
<dbReference type="Proteomes" id="UP001488838">
    <property type="component" value="Unassembled WGS sequence"/>
</dbReference>
<organism evidence="1 2">
    <name type="scientific">Myodes glareolus</name>
    <name type="common">Bank vole</name>
    <name type="synonym">Clethrionomys glareolus</name>
    <dbReference type="NCBI Taxonomy" id="447135"/>
    <lineage>
        <taxon>Eukaryota</taxon>
        <taxon>Metazoa</taxon>
        <taxon>Chordata</taxon>
        <taxon>Craniata</taxon>
        <taxon>Vertebrata</taxon>
        <taxon>Euteleostomi</taxon>
        <taxon>Mammalia</taxon>
        <taxon>Eutheria</taxon>
        <taxon>Euarchontoglires</taxon>
        <taxon>Glires</taxon>
        <taxon>Rodentia</taxon>
        <taxon>Myomorpha</taxon>
        <taxon>Muroidea</taxon>
        <taxon>Cricetidae</taxon>
        <taxon>Arvicolinae</taxon>
        <taxon>Myodes</taxon>
    </lineage>
</organism>
<evidence type="ECO:0000313" key="1">
    <source>
        <dbReference type="EMBL" id="KAK7795278.1"/>
    </source>
</evidence>
<comment type="caution">
    <text evidence="1">The sequence shown here is derived from an EMBL/GenBank/DDBJ whole genome shotgun (WGS) entry which is preliminary data.</text>
</comment>
<protein>
    <submittedName>
        <fullName evidence="1">Uncharacterized protein</fullName>
    </submittedName>
</protein>
<feature type="non-terminal residue" evidence="1">
    <location>
        <position position="63"/>
    </location>
</feature>
<dbReference type="EMBL" id="JBBHLL010002776">
    <property type="protein sequence ID" value="KAK7795278.1"/>
    <property type="molecule type" value="Genomic_DNA"/>
</dbReference>
<proteinExistence type="predicted"/>
<accession>A0AAW0H1J0</accession>
<dbReference type="AlphaFoldDB" id="A0AAW0H1J0"/>
<keyword evidence="2" id="KW-1185">Reference proteome</keyword>
<sequence length="63" mass="7018">ARFTHQHYVHTHPLHCDPDRVSPAHLLPVATSEEHAVQCPRLQRCQHCSPHEGSSNGGHLPVT</sequence>
<feature type="non-terminal residue" evidence="1">
    <location>
        <position position="1"/>
    </location>
</feature>